<accession>A0ABP0VTG5</accession>
<dbReference type="PANTHER" id="PTHR46646:SF1">
    <property type="entry name" value="TOM1-LIKE PROTEIN 1"/>
    <property type="match status" value="1"/>
</dbReference>
<name>A0ABP0VTG5_9BRYO</name>
<dbReference type="InterPro" id="IPR014645">
    <property type="entry name" value="TOM1"/>
</dbReference>
<dbReference type="InterPro" id="IPR004152">
    <property type="entry name" value="GAT_dom"/>
</dbReference>
<dbReference type="CDD" id="cd03561">
    <property type="entry name" value="VHS"/>
    <property type="match status" value="1"/>
</dbReference>
<dbReference type="Pfam" id="PF00790">
    <property type="entry name" value="VHS"/>
    <property type="match status" value="1"/>
</dbReference>
<dbReference type="PANTHER" id="PTHR46646">
    <property type="entry name" value="TOM1-LIKE PROTEIN 1"/>
    <property type="match status" value="1"/>
</dbReference>
<dbReference type="Gene3D" id="1.20.58.160">
    <property type="match status" value="1"/>
</dbReference>
<dbReference type="PROSITE" id="PS50179">
    <property type="entry name" value="VHS"/>
    <property type="match status" value="1"/>
</dbReference>
<gene>
    <name evidence="1" type="ORF">CSSPJE1EN1_LOCUS2185</name>
</gene>
<dbReference type="EMBL" id="OZ020105">
    <property type="protein sequence ID" value="CAK9256707.1"/>
    <property type="molecule type" value="Genomic_DNA"/>
</dbReference>
<sequence>MAENFKERFSAFSEKLKLGSSEVGRKVTERMKELFQVSTQADKLVEEATIENLEGPDWEKSLELCDLVNSEQVSGQDAVRAIKKRIMLKNTRIQFLALTLLETCVKNCEKMFSEVASERVLDEMVKMIDDRQTAVENRDKALKLIEAWGESTEELRYLPIFEETLKSLKSRGIVFPGRDTESLAPIFTPPQSISRLATEGSGSFNADSFGLREAGGLSQSGFSPEETKEVFDVSRNSVELLSTVLTSSPQQEALQEELTLALVEQCRQSQFKIQRIIESAGDNDPNIFEALNVNDELQHVLIKYEEMSKSNSGEQLQAENQPVFARVEALEEDDPTHGVGEESVLVRNRIPKTSTSSAHDDAAMADLDEMIFGKNDSTQGAGKKSSDDLITF</sequence>
<protein>
    <submittedName>
        <fullName evidence="1">Uncharacterized protein</fullName>
    </submittedName>
</protein>
<reference evidence="1" key="1">
    <citation type="submission" date="2024-02" db="EMBL/GenBank/DDBJ databases">
        <authorList>
            <consortium name="ELIXIR-Norway"/>
            <consortium name="Elixir Norway"/>
        </authorList>
    </citation>
    <scope>NUCLEOTIDE SEQUENCE</scope>
</reference>
<dbReference type="SUPFAM" id="SSF89009">
    <property type="entry name" value="GAT-like domain"/>
    <property type="match status" value="1"/>
</dbReference>
<dbReference type="InterPro" id="IPR008942">
    <property type="entry name" value="ENTH_VHS"/>
</dbReference>
<dbReference type="InterPro" id="IPR002014">
    <property type="entry name" value="VHS_dom"/>
</dbReference>
<dbReference type="Proteomes" id="UP001497444">
    <property type="component" value="Chromosome 10"/>
</dbReference>
<evidence type="ECO:0000313" key="1">
    <source>
        <dbReference type="EMBL" id="CAK9256707.1"/>
    </source>
</evidence>
<dbReference type="InterPro" id="IPR038425">
    <property type="entry name" value="GAT_sf"/>
</dbReference>
<evidence type="ECO:0000313" key="2">
    <source>
        <dbReference type="Proteomes" id="UP001497444"/>
    </source>
</evidence>
<organism evidence="1 2">
    <name type="scientific">Sphagnum jensenii</name>
    <dbReference type="NCBI Taxonomy" id="128206"/>
    <lineage>
        <taxon>Eukaryota</taxon>
        <taxon>Viridiplantae</taxon>
        <taxon>Streptophyta</taxon>
        <taxon>Embryophyta</taxon>
        <taxon>Bryophyta</taxon>
        <taxon>Sphagnophytina</taxon>
        <taxon>Sphagnopsida</taxon>
        <taxon>Sphagnales</taxon>
        <taxon>Sphagnaceae</taxon>
        <taxon>Sphagnum</taxon>
    </lineage>
</organism>
<dbReference type="CDD" id="cd14231">
    <property type="entry name" value="GAT_GGA-like_plant"/>
    <property type="match status" value="1"/>
</dbReference>
<dbReference type="InterPro" id="IPR044836">
    <property type="entry name" value="TOL_plant"/>
</dbReference>
<proteinExistence type="predicted"/>
<dbReference type="SMART" id="SM00288">
    <property type="entry name" value="VHS"/>
    <property type="match status" value="1"/>
</dbReference>
<dbReference type="SUPFAM" id="SSF48464">
    <property type="entry name" value="ENTH/VHS domain"/>
    <property type="match status" value="1"/>
</dbReference>
<dbReference type="Pfam" id="PF03127">
    <property type="entry name" value="GAT"/>
    <property type="match status" value="1"/>
</dbReference>
<dbReference type="PIRSF" id="PIRSF036948">
    <property type="entry name" value="TOM1"/>
    <property type="match status" value="1"/>
</dbReference>
<dbReference type="Gene3D" id="1.25.40.90">
    <property type="match status" value="1"/>
</dbReference>
<keyword evidence="2" id="KW-1185">Reference proteome</keyword>
<dbReference type="PROSITE" id="PS50909">
    <property type="entry name" value="GAT"/>
    <property type="match status" value="1"/>
</dbReference>